<dbReference type="InterPro" id="IPR011701">
    <property type="entry name" value="MFS"/>
</dbReference>
<dbReference type="Proteomes" id="UP000255355">
    <property type="component" value="Unassembled WGS sequence"/>
</dbReference>
<feature type="transmembrane region" description="Helical" evidence="5">
    <location>
        <begin position="278"/>
        <end position="296"/>
    </location>
</feature>
<name>A0A370GNF6_9NOCA</name>
<dbReference type="AlphaFoldDB" id="A0A370GNF6"/>
<dbReference type="PROSITE" id="PS50850">
    <property type="entry name" value="MFS"/>
    <property type="match status" value="1"/>
</dbReference>
<keyword evidence="2 5" id="KW-0812">Transmembrane</keyword>
<dbReference type="InterPro" id="IPR036259">
    <property type="entry name" value="MFS_trans_sf"/>
</dbReference>
<feature type="domain" description="Major facilitator superfamily (MFS) profile" evidence="6">
    <location>
        <begin position="196"/>
        <end position="409"/>
    </location>
</feature>
<sequence>MFGAYGELFRSPGAIPLTTAGLLARMPLSMVGIGLITMVAQSGDGFGLAGGLAATYAVSTAVAAPQVSRLVDRLGQRRVIPVAAGISVAALGALLLTSALSGPAWLLFAFAVCAGAAPSAPALVRARWTELHRDSPLLHTAFSWETVLDEVCFIVGPPISIGLSVALFPEAGPLVAGVLLLIGTIWLAAQRRTEPAIGAAARQSLIGALRHRVVWMVALVMVAMGTIAGTIDVVSVAFAQRQGEPAAASVVLSVYALGSCVSGFVFGSRKLARSAERLLALAILATAVMTLPLLLVHSIATLAAAMLVAGVFFAPAMILSGQVVESQVSPRALTEALTWSTAGLGFGVAIGPAAAGPIIDAYGARAAFGVTVAAGAAVAILALVVHRTFRTPARTESLPAQAVPAGCAE</sequence>
<dbReference type="Gene3D" id="1.20.1250.20">
    <property type="entry name" value="MFS general substrate transporter like domains"/>
    <property type="match status" value="2"/>
</dbReference>
<protein>
    <submittedName>
        <fullName evidence="7">Putative MFS family arabinose efflux permease</fullName>
    </submittedName>
</protein>
<feature type="transmembrane region" description="Helical" evidence="5">
    <location>
        <begin position="79"/>
        <end position="99"/>
    </location>
</feature>
<keyword evidence="3 5" id="KW-1133">Transmembrane helix</keyword>
<organism evidence="7 8">
    <name type="scientific">Nocardia mexicana</name>
    <dbReference type="NCBI Taxonomy" id="279262"/>
    <lineage>
        <taxon>Bacteria</taxon>
        <taxon>Bacillati</taxon>
        <taxon>Actinomycetota</taxon>
        <taxon>Actinomycetes</taxon>
        <taxon>Mycobacteriales</taxon>
        <taxon>Nocardiaceae</taxon>
        <taxon>Nocardia</taxon>
    </lineage>
</organism>
<dbReference type="GO" id="GO:0022857">
    <property type="term" value="F:transmembrane transporter activity"/>
    <property type="evidence" value="ECO:0007669"/>
    <property type="project" value="InterPro"/>
</dbReference>
<feature type="transmembrane region" description="Helical" evidence="5">
    <location>
        <begin position="213"/>
        <end position="240"/>
    </location>
</feature>
<dbReference type="PANTHER" id="PTHR23542">
    <property type="match status" value="1"/>
</dbReference>
<dbReference type="OrthoDB" id="9180256at2"/>
<dbReference type="Pfam" id="PF07690">
    <property type="entry name" value="MFS_1"/>
    <property type="match status" value="1"/>
</dbReference>
<accession>A0A370GNF6</accession>
<evidence type="ECO:0000313" key="8">
    <source>
        <dbReference type="Proteomes" id="UP000255355"/>
    </source>
</evidence>
<feature type="transmembrane region" description="Helical" evidence="5">
    <location>
        <begin position="20"/>
        <end position="40"/>
    </location>
</feature>
<evidence type="ECO:0000256" key="5">
    <source>
        <dbReference type="SAM" id="Phobius"/>
    </source>
</evidence>
<evidence type="ECO:0000256" key="1">
    <source>
        <dbReference type="ARBA" id="ARBA00004651"/>
    </source>
</evidence>
<feature type="transmembrane region" description="Helical" evidence="5">
    <location>
        <begin position="174"/>
        <end position="192"/>
    </location>
</feature>
<evidence type="ECO:0000256" key="4">
    <source>
        <dbReference type="ARBA" id="ARBA00023136"/>
    </source>
</evidence>
<dbReference type="PANTHER" id="PTHR23542:SF1">
    <property type="entry name" value="MAJOR FACILITATOR SUPERFAMILY (MFS) PROFILE DOMAIN-CONTAINING PROTEIN"/>
    <property type="match status" value="1"/>
</dbReference>
<evidence type="ECO:0000256" key="3">
    <source>
        <dbReference type="ARBA" id="ARBA00022989"/>
    </source>
</evidence>
<evidence type="ECO:0000256" key="2">
    <source>
        <dbReference type="ARBA" id="ARBA00022692"/>
    </source>
</evidence>
<evidence type="ECO:0000259" key="6">
    <source>
        <dbReference type="PROSITE" id="PS50850"/>
    </source>
</evidence>
<feature type="transmembrane region" description="Helical" evidence="5">
    <location>
        <begin position="302"/>
        <end position="324"/>
    </location>
</feature>
<feature type="transmembrane region" description="Helical" evidence="5">
    <location>
        <begin position="246"/>
        <end position="266"/>
    </location>
</feature>
<dbReference type="InterPro" id="IPR020846">
    <property type="entry name" value="MFS_dom"/>
</dbReference>
<reference evidence="7 8" key="1">
    <citation type="submission" date="2018-07" db="EMBL/GenBank/DDBJ databases">
        <title>Genomic Encyclopedia of Type Strains, Phase IV (KMG-IV): sequencing the most valuable type-strain genomes for metagenomic binning, comparative biology and taxonomic classification.</title>
        <authorList>
            <person name="Goeker M."/>
        </authorList>
    </citation>
    <scope>NUCLEOTIDE SEQUENCE [LARGE SCALE GENOMIC DNA]</scope>
    <source>
        <strain evidence="7 8">DSM 44952</strain>
    </source>
</reference>
<proteinExistence type="predicted"/>
<feature type="transmembrane region" description="Helical" evidence="5">
    <location>
        <begin position="365"/>
        <end position="385"/>
    </location>
</feature>
<keyword evidence="8" id="KW-1185">Reference proteome</keyword>
<comment type="caution">
    <text evidence="7">The sequence shown here is derived from an EMBL/GenBank/DDBJ whole genome shotgun (WGS) entry which is preliminary data.</text>
</comment>
<dbReference type="GO" id="GO:0005886">
    <property type="term" value="C:plasma membrane"/>
    <property type="evidence" value="ECO:0007669"/>
    <property type="project" value="UniProtKB-SubCell"/>
</dbReference>
<feature type="transmembrane region" description="Helical" evidence="5">
    <location>
        <begin position="46"/>
        <end position="67"/>
    </location>
</feature>
<gene>
    <name evidence="7" type="ORF">DFR68_11511</name>
</gene>
<dbReference type="SUPFAM" id="SSF103473">
    <property type="entry name" value="MFS general substrate transporter"/>
    <property type="match status" value="1"/>
</dbReference>
<keyword evidence="4 5" id="KW-0472">Membrane</keyword>
<dbReference type="EMBL" id="QQAZ01000015">
    <property type="protein sequence ID" value="RDI44859.1"/>
    <property type="molecule type" value="Genomic_DNA"/>
</dbReference>
<evidence type="ECO:0000313" key="7">
    <source>
        <dbReference type="EMBL" id="RDI44859.1"/>
    </source>
</evidence>
<comment type="subcellular location">
    <subcellularLocation>
        <location evidence="1">Cell membrane</location>
        <topology evidence="1">Multi-pass membrane protein</topology>
    </subcellularLocation>
</comment>
<dbReference type="STRING" id="1210089.GCA_001613165_07538"/>
<feature type="transmembrane region" description="Helical" evidence="5">
    <location>
        <begin position="336"/>
        <end position="359"/>
    </location>
</feature>
<dbReference type="RefSeq" id="WP_068031490.1">
    <property type="nucleotide sequence ID" value="NZ_QQAZ01000015.1"/>
</dbReference>